<gene>
    <name evidence="1" type="ORF">GON01_09280</name>
</gene>
<dbReference type="Proteomes" id="UP000441389">
    <property type="component" value="Unassembled WGS sequence"/>
</dbReference>
<keyword evidence="2" id="KW-1185">Reference proteome</keyword>
<comment type="caution">
    <text evidence="1">The sequence shown here is derived from an EMBL/GenBank/DDBJ whole genome shotgun (WGS) entry which is preliminary data.</text>
</comment>
<protein>
    <recommendedName>
        <fullName evidence="3">Peptidase A2 domain-containing protein</fullName>
    </recommendedName>
</protein>
<dbReference type="EMBL" id="WQMS01000011">
    <property type="protein sequence ID" value="MVO78124.1"/>
    <property type="molecule type" value="Genomic_DNA"/>
</dbReference>
<dbReference type="Gene3D" id="2.40.70.10">
    <property type="entry name" value="Acid Proteases"/>
    <property type="match status" value="2"/>
</dbReference>
<dbReference type="SUPFAM" id="SSF50630">
    <property type="entry name" value="Acid proteases"/>
    <property type="match status" value="2"/>
</dbReference>
<sequence length="424" mass="45272">MITAPAAIARADQVAARPAEASADRVLEALDGSRIGDLSLIETLLRQGQISTSDRALLEAQRAAALLRDKDSKEALARYFESGDARPKRLERAHTMAAEGAFFAGRYSEAARHAANILAAPGSRTADETEAIERLKRIAELLTKVPPQALLDRGSGAPVPIDRDKVGLIRMPIRLGTSVQEAVIDTGANLSVVSASTARRLGVRMMEGDADVGNSLGGGVAVRIGIADRLEVAGAVLSNVVFLVMEDEALTFPVPGGYRIEAIIGLPVLRAIGRFSFERADSFRVEPPQPVAVTAAKLRMSGSNPYAVVAIAGKEHPLFLDTGANSSLLSVRFAREHPELKGAQRLESGRAGAGGVERVRRQRIQQVPIRIGKVEAKLSSLDIENEPTPGEEDRYGVLGADLLRVFEKVTLDFQAMTLEVDAPA</sequence>
<accession>A0A6I4J1I3</accession>
<evidence type="ECO:0000313" key="2">
    <source>
        <dbReference type="Proteomes" id="UP000441389"/>
    </source>
</evidence>
<evidence type="ECO:0000313" key="1">
    <source>
        <dbReference type="EMBL" id="MVO78124.1"/>
    </source>
</evidence>
<dbReference type="CDD" id="cd05483">
    <property type="entry name" value="retropepsin_like_bacteria"/>
    <property type="match status" value="1"/>
</dbReference>
<dbReference type="Pfam" id="PF13975">
    <property type="entry name" value="gag-asp_proteas"/>
    <property type="match status" value="1"/>
</dbReference>
<dbReference type="Pfam" id="PF13650">
    <property type="entry name" value="Asp_protease_2"/>
    <property type="match status" value="1"/>
</dbReference>
<name>A0A6I4J1I3_9SPHN</name>
<evidence type="ECO:0008006" key="3">
    <source>
        <dbReference type="Google" id="ProtNLM"/>
    </source>
</evidence>
<dbReference type="InterPro" id="IPR034122">
    <property type="entry name" value="Retropepsin-like_bacterial"/>
</dbReference>
<organism evidence="1 2">
    <name type="scientific">Sphingomonas horti</name>
    <dbReference type="NCBI Taxonomy" id="2682842"/>
    <lineage>
        <taxon>Bacteria</taxon>
        <taxon>Pseudomonadati</taxon>
        <taxon>Pseudomonadota</taxon>
        <taxon>Alphaproteobacteria</taxon>
        <taxon>Sphingomonadales</taxon>
        <taxon>Sphingomonadaceae</taxon>
        <taxon>Sphingomonas</taxon>
    </lineage>
</organism>
<proteinExistence type="predicted"/>
<dbReference type="InterPro" id="IPR021109">
    <property type="entry name" value="Peptidase_aspartic_dom_sf"/>
</dbReference>
<dbReference type="AlphaFoldDB" id="A0A6I4J1I3"/>
<dbReference type="RefSeq" id="WP_198159820.1">
    <property type="nucleotide sequence ID" value="NZ_WQMS01000011.1"/>
</dbReference>
<reference evidence="1 2" key="1">
    <citation type="submission" date="2019-12" db="EMBL/GenBank/DDBJ databases">
        <authorList>
            <person name="Huq M.A."/>
        </authorList>
    </citation>
    <scope>NUCLEOTIDE SEQUENCE [LARGE SCALE GENOMIC DNA]</scope>
    <source>
        <strain evidence="1 2">MAH-20</strain>
    </source>
</reference>